<dbReference type="EMBL" id="AY458648">
    <property type="protein sequence ID" value="AAR38261.1"/>
    <property type="molecule type" value="Genomic_DNA"/>
</dbReference>
<accession>Q6SFF6</accession>
<dbReference type="GO" id="GO:0043565">
    <property type="term" value="F:sequence-specific DNA binding"/>
    <property type="evidence" value="ECO:0007669"/>
    <property type="project" value="InterPro"/>
</dbReference>
<reference evidence="2" key="2">
    <citation type="submission" date="2003-12" db="EMBL/GenBank/DDBJ databases">
        <title>Monterey Bay Coastal Ocean Microbial Observatory environmental clone sequencing.</title>
        <authorList>
            <person name="DeLong E.F."/>
        </authorList>
    </citation>
    <scope>NUCLEOTIDE SEQUENCE</scope>
</reference>
<dbReference type="InterPro" id="IPR011785">
    <property type="entry name" value="Tscrpt_reg_PpsR-CrtJ"/>
</dbReference>
<dbReference type="InterPro" id="IPR013656">
    <property type="entry name" value="PAS_4"/>
</dbReference>
<feature type="domain" description="PAS" evidence="1">
    <location>
        <begin position="164"/>
        <end position="210"/>
    </location>
</feature>
<dbReference type="SMART" id="SM00091">
    <property type="entry name" value="PAS"/>
    <property type="match status" value="2"/>
</dbReference>
<evidence type="ECO:0000313" key="2">
    <source>
        <dbReference type="EMBL" id="AAR38261.1"/>
    </source>
</evidence>
<dbReference type="InterPro" id="IPR035965">
    <property type="entry name" value="PAS-like_dom_sf"/>
</dbReference>
<name>Q6SFF6_9BACT</name>
<dbReference type="SUPFAM" id="SSF55785">
    <property type="entry name" value="PYP-like sensor domain (PAS domain)"/>
    <property type="match status" value="3"/>
</dbReference>
<evidence type="ECO:0000259" key="1">
    <source>
        <dbReference type="PROSITE" id="PS50112"/>
    </source>
</evidence>
<dbReference type="NCBIfam" id="TIGR00229">
    <property type="entry name" value="sensory_box"/>
    <property type="match status" value="1"/>
</dbReference>
<reference evidence="2" key="1">
    <citation type="submission" date="2003-11" db="EMBL/GenBank/DDBJ databases">
        <authorList>
            <person name="Heidelberg J.F."/>
            <person name="Eisen J.A."/>
            <person name="Nelson W.C."/>
            <person name="DeLong E.F."/>
        </authorList>
    </citation>
    <scope>NUCLEOTIDE SEQUENCE</scope>
</reference>
<sequence>MPVAQTIGLVTQSMLTKEQVLLKKLDPSAVASVLEAVADVQLHLDAEGFCLDVAITNAELTDLMRIPWRGQRWHELCIEEHKERAKNALDAATRTPNTPNRVDLNICASDSNDELPMSFRLIQPADGEGVIAVGRDLRVVSDLRQQVLNAQHAMEQDYWALRQMENRYRRLLELTSDGILVVDEATGRVLEANSQANAMLSAEGQSIIGRPLPLNSTEIQSLLDSARETGATSQRRIVLPNVPHGSDILVSFQRQNSESRYLIRLSNAGEDGNLQGMHFADTFELAPDAIVQVDSDGRIEHVNSIFLEWIAVSAPDQVTGRTLDNWIGRSTVDLTVILNNLKQDRPIKLYASVLKNSVGATSEIEISAATVQRGDNPKIVFFIRDISRRLTADHPLTERLPRSIEQITERVGRHPLKELVRESTDVIEALCIEAALKLTRDNRASAAEILGLSRQSLYTKLRRYGIGESGSDDPI</sequence>
<dbReference type="InterPro" id="IPR009057">
    <property type="entry name" value="Homeodomain-like_sf"/>
</dbReference>
<dbReference type="Gene3D" id="1.10.10.60">
    <property type="entry name" value="Homeodomain-like"/>
    <property type="match status" value="1"/>
</dbReference>
<dbReference type="Pfam" id="PF00989">
    <property type="entry name" value="PAS"/>
    <property type="match status" value="1"/>
</dbReference>
<dbReference type="SUPFAM" id="SSF46689">
    <property type="entry name" value="Homeodomain-like"/>
    <property type="match status" value="1"/>
</dbReference>
<dbReference type="InterPro" id="IPR013767">
    <property type="entry name" value="PAS_fold"/>
</dbReference>
<proteinExistence type="predicted"/>
<dbReference type="PRINTS" id="PR01590">
    <property type="entry name" value="HTHFIS"/>
</dbReference>
<dbReference type="Gene3D" id="1.20.5.430">
    <property type="match status" value="1"/>
</dbReference>
<organism evidence="2">
    <name type="scientific">uncultured marine bacterium 581</name>
    <dbReference type="NCBI Taxonomy" id="257401"/>
    <lineage>
        <taxon>Bacteria</taxon>
        <taxon>environmental samples</taxon>
    </lineage>
</organism>
<protein>
    <submittedName>
        <fullName evidence="2">Transcriptional regulator, Fis family</fullName>
    </submittedName>
</protein>
<dbReference type="Pfam" id="PF08448">
    <property type="entry name" value="PAS_4"/>
    <property type="match status" value="1"/>
</dbReference>
<dbReference type="Gene3D" id="3.30.450.20">
    <property type="entry name" value="PAS domain"/>
    <property type="match status" value="2"/>
</dbReference>
<dbReference type="Pfam" id="PF02954">
    <property type="entry name" value="HTH_8"/>
    <property type="match status" value="1"/>
</dbReference>
<dbReference type="InterPro" id="IPR002197">
    <property type="entry name" value="HTH_Fis"/>
</dbReference>
<gene>
    <name evidence="2" type="ORF">MBMO_EBAC000-69B03.10</name>
</gene>
<dbReference type="AlphaFoldDB" id="Q6SFF6"/>
<dbReference type="NCBIfam" id="TIGR02040">
    <property type="entry name" value="PpsR-CrtJ"/>
    <property type="match status" value="1"/>
</dbReference>
<dbReference type="PROSITE" id="PS50112">
    <property type="entry name" value="PAS"/>
    <property type="match status" value="1"/>
</dbReference>
<dbReference type="InterPro" id="IPR000014">
    <property type="entry name" value="PAS"/>
</dbReference>
<dbReference type="GO" id="GO:0006355">
    <property type="term" value="P:regulation of DNA-templated transcription"/>
    <property type="evidence" value="ECO:0007669"/>
    <property type="project" value="InterPro"/>
</dbReference>